<sequence length="71" mass="8210">MYTYHIAERAEGQSKSTNGFDDILQLTESRKHRVQQIHSGNDIHFGLKGNILEIDEPADFLYQLLDFQQTS</sequence>
<comment type="caution">
    <text evidence="1">The sequence shown here is derived from an EMBL/GenBank/DDBJ whole genome shotgun (WGS) entry which is preliminary data.</text>
</comment>
<evidence type="ECO:0000313" key="1">
    <source>
        <dbReference type="EMBL" id="CAG8822091.1"/>
    </source>
</evidence>
<protein>
    <submittedName>
        <fullName evidence="1">36695_t:CDS:1</fullName>
    </submittedName>
</protein>
<evidence type="ECO:0000313" key="2">
    <source>
        <dbReference type="Proteomes" id="UP000789901"/>
    </source>
</evidence>
<dbReference type="EMBL" id="CAJVQB010035101">
    <property type="protein sequence ID" value="CAG8822091.1"/>
    <property type="molecule type" value="Genomic_DNA"/>
</dbReference>
<gene>
    <name evidence="1" type="ORF">GMARGA_LOCUS28002</name>
</gene>
<reference evidence="1 2" key="1">
    <citation type="submission" date="2021-06" db="EMBL/GenBank/DDBJ databases">
        <authorList>
            <person name="Kallberg Y."/>
            <person name="Tangrot J."/>
            <person name="Rosling A."/>
        </authorList>
    </citation>
    <scope>NUCLEOTIDE SEQUENCE [LARGE SCALE GENOMIC DNA]</scope>
    <source>
        <strain evidence="1 2">120-4 pot B 10/14</strain>
    </source>
</reference>
<organism evidence="1 2">
    <name type="scientific">Gigaspora margarita</name>
    <dbReference type="NCBI Taxonomy" id="4874"/>
    <lineage>
        <taxon>Eukaryota</taxon>
        <taxon>Fungi</taxon>
        <taxon>Fungi incertae sedis</taxon>
        <taxon>Mucoromycota</taxon>
        <taxon>Glomeromycotina</taxon>
        <taxon>Glomeromycetes</taxon>
        <taxon>Diversisporales</taxon>
        <taxon>Gigasporaceae</taxon>
        <taxon>Gigaspora</taxon>
    </lineage>
</organism>
<keyword evidence="2" id="KW-1185">Reference proteome</keyword>
<dbReference type="Proteomes" id="UP000789901">
    <property type="component" value="Unassembled WGS sequence"/>
</dbReference>
<accession>A0ABN7W994</accession>
<proteinExistence type="predicted"/>
<name>A0ABN7W994_GIGMA</name>